<organism evidence="1 2">
    <name type="scientific">Pluteus cervinus</name>
    <dbReference type="NCBI Taxonomy" id="181527"/>
    <lineage>
        <taxon>Eukaryota</taxon>
        <taxon>Fungi</taxon>
        <taxon>Dikarya</taxon>
        <taxon>Basidiomycota</taxon>
        <taxon>Agaricomycotina</taxon>
        <taxon>Agaricomycetes</taxon>
        <taxon>Agaricomycetidae</taxon>
        <taxon>Agaricales</taxon>
        <taxon>Pluteineae</taxon>
        <taxon>Pluteaceae</taxon>
        <taxon>Pluteus</taxon>
    </lineage>
</organism>
<proteinExistence type="predicted"/>
<feature type="non-terminal residue" evidence="1">
    <location>
        <position position="158"/>
    </location>
</feature>
<keyword evidence="2" id="KW-1185">Reference proteome</keyword>
<evidence type="ECO:0000313" key="2">
    <source>
        <dbReference type="Proteomes" id="UP000308600"/>
    </source>
</evidence>
<accession>A0ACD3A5S1</accession>
<name>A0ACD3A5S1_9AGAR</name>
<gene>
    <name evidence="1" type="ORF">BDN72DRAFT_778848</name>
</gene>
<dbReference type="Proteomes" id="UP000308600">
    <property type="component" value="Unassembled WGS sequence"/>
</dbReference>
<protein>
    <submittedName>
        <fullName evidence="1">Uncharacterized protein</fullName>
    </submittedName>
</protein>
<reference evidence="1 2" key="1">
    <citation type="journal article" date="2019" name="Nat. Ecol. Evol.">
        <title>Megaphylogeny resolves global patterns of mushroom evolution.</title>
        <authorList>
            <person name="Varga T."/>
            <person name="Krizsan K."/>
            <person name="Foldi C."/>
            <person name="Dima B."/>
            <person name="Sanchez-Garcia M."/>
            <person name="Sanchez-Ramirez S."/>
            <person name="Szollosi G.J."/>
            <person name="Szarkandi J.G."/>
            <person name="Papp V."/>
            <person name="Albert L."/>
            <person name="Andreopoulos W."/>
            <person name="Angelini C."/>
            <person name="Antonin V."/>
            <person name="Barry K.W."/>
            <person name="Bougher N.L."/>
            <person name="Buchanan P."/>
            <person name="Buyck B."/>
            <person name="Bense V."/>
            <person name="Catcheside P."/>
            <person name="Chovatia M."/>
            <person name="Cooper J."/>
            <person name="Damon W."/>
            <person name="Desjardin D."/>
            <person name="Finy P."/>
            <person name="Geml J."/>
            <person name="Haridas S."/>
            <person name="Hughes K."/>
            <person name="Justo A."/>
            <person name="Karasinski D."/>
            <person name="Kautmanova I."/>
            <person name="Kiss B."/>
            <person name="Kocsube S."/>
            <person name="Kotiranta H."/>
            <person name="LaButti K.M."/>
            <person name="Lechner B.E."/>
            <person name="Liimatainen K."/>
            <person name="Lipzen A."/>
            <person name="Lukacs Z."/>
            <person name="Mihaltcheva S."/>
            <person name="Morgado L.N."/>
            <person name="Niskanen T."/>
            <person name="Noordeloos M.E."/>
            <person name="Ohm R.A."/>
            <person name="Ortiz-Santana B."/>
            <person name="Ovrebo C."/>
            <person name="Racz N."/>
            <person name="Riley R."/>
            <person name="Savchenko A."/>
            <person name="Shiryaev A."/>
            <person name="Soop K."/>
            <person name="Spirin V."/>
            <person name="Szebenyi C."/>
            <person name="Tomsovsky M."/>
            <person name="Tulloss R.E."/>
            <person name="Uehling J."/>
            <person name="Grigoriev I.V."/>
            <person name="Vagvolgyi C."/>
            <person name="Papp T."/>
            <person name="Martin F.M."/>
            <person name="Miettinen O."/>
            <person name="Hibbett D.S."/>
            <person name="Nagy L.G."/>
        </authorList>
    </citation>
    <scope>NUCLEOTIDE SEQUENCE [LARGE SCALE GENOMIC DNA]</scope>
    <source>
        <strain evidence="1 2">NL-1719</strain>
    </source>
</reference>
<sequence>MTSWNASTFSIRGLSVEAAYGKLDAEIVQLEARLSALKTIRNSLAPISKIPTELLSRIFRNCPKDSTFPFSDENLDVNTRFFVSWVCRHWRSTALATPSLWTVISKKSREVPIPHDFVQELLVRSRGLNIAISLFDPSPDMLKTCLSELPRMQHLRLL</sequence>
<dbReference type="EMBL" id="ML208721">
    <property type="protein sequence ID" value="TFK60881.1"/>
    <property type="molecule type" value="Genomic_DNA"/>
</dbReference>
<evidence type="ECO:0000313" key="1">
    <source>
        <dbReference type="EMBL" id="TFK60881.1"/>
    </source>
</evidence>